<evidence type="ECO:0000313" key="18">
    <source>
        <dbReference type="Proteomes" id="UP000431913"/>
    </source>
</evidence>
<dbReference type="PANTHER" id="PTHR34182:SF1">
    <property type="entry name" value="PROTEIN-EXPORT MEMBRANE PROTEIN SECG"/>
    <property type="match status" value="1"/>
</dbReference>
<comment type="function">
    <text evidence="10">Involved in protein export. Participates in an early event of protein translocation.</text>
</comment>
<dbReference type="GO" id="GO:0015450">
    <property type="term" value="F:protein-transporting ATPase activity"/>
    <property type="evidence" value="ECO:0007669"/>
    <property type="project" value="UniProtKB-UniRule"/>
</dbReference>
<evidence type="ECO:0000256" key="6">
    <source>
        <dbReference type="ARBA" id="ARBA00022927"/>
    </source>
</evidence>
<gene>
    <name evidence="13" type="primary">secG</name>
    <name evidence="12" type="ORF">ASJ35_12680</name>
    <name evidence="13" type="ORF">FYJ76_08775</name>
    <name evidence="15" type="ORF">GMD52_08535</name>
    <name evidence="14" type="ORF">GMD59_00090</name>
    <name evidence="11" type="ORF">TQ39_02440</name>
</gene>
<comment type="subcellular location">
    <subcellularLocation>
        <location evidence="1 10">Cell membrane</location>
        <topology evidence="1 10">Multi-pass membrane protein</topology>
    </subcellularLocation>
</comment>
<dbReference type="EMBL" id="JXXK01000002">
    <property type="protein sequence ID" value="KJF41095.1"/>
    <property type="molecule type" value="Genomic_DNA"/>
</dbReference>
<dbReference type="Proteomes" id="UP000431913">
    <property type="component" value="Unassembled WGS sequence"/>
</dbReference>
<dbReference type="EMBL" id="LMUA01000018">
    <property type="protein sequence ID" value="KUE75623.1"/>
    <property type="molecule type" value="Genomic_DNA"/>
</dbReference>
<accession>A0A0D8J291</accession>
<evidence type="ECO:0000313" key="20">
    <source>
        <dbReference type="Proteomes" id="UP000472755"/>
    </source>
</evidence>
<evidence type="ECO:0000256" key="7">
    <source>
        <dbReference type="ARBA" id="ARBA00022989"/>
    </source>
</evidence>
<dbReference type="InterPro" id="IPR004692">
    <property type="entry name" value="SecG"/>
</dbReference>
<evidence type="ECO:0000313" key="13">
    <source>
        <dbReference type="EMBL" id="MST92030.1"/>
    </source>
</evidence>
<name>A0A0D8J291_9FIRM</name>
<proteinExistence type="inferred from homology"/>
<dbReference type="GO" id="GO:0005886">
    <property type="term" value="C:plasma membrane"/>
    <property type="evidence" value="ECO:0007669"/>
    <property type="project" value="UniProtKB-SubCell"/>
</dbReference>
<feature type="transmembrane region" description="Helical" evidence="10">
    <location>
        <begin position="62"/>
        <end position="81"/>
    </location>
</feature>
<evidence type="ECO:0000313" key="19">
    <source>
        <dbReference type="Proteomes" id="UP000449193"/>
    </source>
</evidence>
<evidence type="ECO:0000313" key="16">
    <source>
        <dbReference type="Proteomes" id="UP000032483"/>
    </source>
</evidence>
<evidence type="ECO:0000313" key="11">
    <source>
        <dbReference type="EMBL" id="KJF41095.1"/>
    </source>
</evidence>
<keyword evidence="6 10" id="KW-0653">Protein transport</keyword>
<comment type="similarity">
    <text evidence="2 10">Belongs to the SecG family.</text>
</comment>
<keyword evidence="5 10" id="KW-0812">Transmembrane</keyword>
<accession>A0A0W7TP86</accession>
<reference evidence="12 17" key="2">
    <citation type="submission" date="2015-10" db="EMBL/GenBank/DDBJ databases">
        <title>A novel member of the family Ruminococcaceae isolated from human faeces.</title>
        <authorList>
            <person name="Shkoporov A.N."/>
            <person name="Chaplin A.V."/>
            <person name="Motuzova O.V."/>
            <person name="Kafarskaia L.I."/>
            <person name="Efimov B.A."/>
        </authorList>
    </citation>
    <scope>NUCLEOTIDE SEQUENCE [LARGE SCALE GENOMIC DNA]</scope>
    <source>
        <strain evidence="12 17">668</strain>
    </source>
</reference>
<evidence type="ECO:0000256" key="3">
    <source>
        <dbReference type="ARBA" id="ARBA00022448"/>
    </source>
</evidence>
<dbReference type="RefSeq" id="WP_009326022.1">
    <property type="nucleotide sequence ID" value="NZ_CAOJUJ010000001.1"/>
</dbReference>
<keyword evidence="8 10" id="KW-0811">Translocation</keyword>
<evidence type="ECO:0000256" key="5">
    <source>
        <dbReference type="ARBA" id="ARBA00022692"/>
    </source>
</evidence>
<evidence type="ECO:0000313" key="14">
    <source>
        <dbReference type="EMBL" id="MTS25688.1"/>
    </source>
</evidence>
<reference evidence="11" key="1">
    <citation type="submission" date="2015-02" db="EMBL/GenBank/DDBJ databases">
        <title>A novel member of the family Ruminococcaceae isolated from human feces.</title>
        <authorList>
            <person name="Shkoporov A.N."/>
            <person name="Chaplin A.V."/>
            <person name="Motuzova O.V."/>
            <person name="Kafarskaia L.I."/>
            <person name="Khokhlova E.V."/>
            <person name="Efimov B.A."/>
        </authorList>
    </citation>
    <scope>NUCLEOTIDE SEQUENCE [LARGE SCALE GENOMIC DNA]</scope>
    <source>
        <strain evidence="11">585-1</strain>
    </source>
</reference>
<reference evidence="13 18" key="4">
    <citation type="submission" date="2019-08" db="EMBL/GenBank/DDBJ databases">
        <title>In-depth cultivation of the pig gut microbiome towards novel bacterial diversity and tailored functional studies.</title>
        <authorList>
            <person name="Wylensek D."/>
            <person name="Hitch T.C.A."/>
            <person name="Clavel T."/>
        </authorList>
    </citation>
    <scope>NUCLEOTIDE SEQUENCE [LARGE SCALE GENOMIC DNA]</scope>
    <source>
        <strain evidence="13 18">WCA3-601-WT-6J</strain>
    </source>
</reference>
<evidence type="ECO:0000313" key="17">
    <source>
        <dbReference type="Proteomes" id="UP000053433"/>
    </source>
</evidence>
<evidence type="ECO:0000256" key="2">
    <source>
        <dbReference type="ARBA" id="ARBA00008445"/>
    </source>
</evidence>
<dbReference type="Proteomes" id="UP000449193">
    <property type="component" value="Unassembled WGS sequence"/>
</dbReference>
<reference evidence="19 20" key="3">
    <citation type="journal article" date="2019" name="Nat. Med.">
        <title>A library of human gut bacterial isolates paired with longitudinal multiomics data enables mechanistic microbiome research.</title>
        <authorList>
            <person name="Poyet M."/>
            <person name="Groussin M."/>
            <person name="Gibbons S.M."/>
            <person name="Avila-Pacheco J."/>
            <person name="Jiang X."/>
            <person name="Kearney S.M."/>
            <person name="Perrotta A.R."/>
            <person name="Berdy B."/>
            <person name="Zhao S."/>
            <person name="Lieberman T.D."/>
            <person name="Swanson P.K."/>
            <person name="Smith M."/>
            <person name="Roesemann S."/>
            <person name="Alexander J.E."/>
            <person name="Rich S.A."/>
            <person name="Livny J."/>
            <person name="Vlamakis H."/>
            <person name="Clish C."/>
            <person name="Bullock K."/>
            <person name="Deik A."/>
            <person name="Scott J."/>
            <person name="Pierce K.A."/>
            <person name="Xavier R.J."/>
            <person name="Alm E.J."/>
        </authorList>
    </citation>
    <scope>NUCLEOTIDE SEQUENCE [LARGE SCALE GENOMIC DNA]</scope>
    <source>
        <strain evidence="14 20">BIOML-A4</strain>
        <strain evidence="15 19">BIOML-A7</strain>
    </source>
</reference>
<evidence type="ECO:0000256" key="8">
    <source>
        <dbReference type="ARBA" id="ARBA00023010"/>
    </source>
</evidence>
<evidence type="ECO:0000313" key="12">
    <source>
        <dbReference type="EMBL" id="KUE75623.1"/>
    </source>
</evidence>
<organism evidence="11 16">
    <name type="scientific">Ruthenibacterium lactatiformans</name>
    <dbReference type="NCBI Taxonomy" id="1550024"/>
    <lineage>
        <taxon>Bacteria</taxon>
        <taxon>Bacillati</taxon>
        <taxon>Bacillota</taxon>
        <taxon>Clostridia</taxon>
        <taxon>Eubacteriales</taxon>
        <taxon>Oscillospiraceae</taxon>
        <taxon>Ruthenibacterium</taxon>
    </lineage>
</organism>
<dbReference type="NCBIfam" id="TIGR00810">
    <property type="entry name" value="secG"/>
    <property type="match status" value="1"/>
</dbReference>
<dbReference type="GeneID" id="42855494"/>
<keyword evidence="3 10" id="KW-0813">Transport</keyword>
<dbReference type="AlphaFoldDB" id="A0A0D8J291"/>
<dbReference type="Proteomes" id="UP000053433">
    <property type="component" value="Unassembled WGS sequence"/>
</dbReference>
<protein>
    <recommendedName>
        <fullName evidence="10">Protein-export membrane protein SecG</fullName>
    </recommendedName>
</protein>
<dbReference type="EMBL" id="WMZU01000001">
    <property type="protein sequence ID" value="MTS25688.1"/>
    <property type="molecule type" value="Genomic_DNA"/>
</dbReference>
<feature type="transmembrane region" description="Helical" evidence="10">
    <location>
        <begin position="6"/>
        <end position="25"/>
    </location>
</feature>
<dbReference type="Proteomes" id="UP000472755">
    <property type="component" value="Unassembled WGS sequence"/>
</dbReference>
<dbReference type="EMBL" id="VUNJ01000007">
    <property type="protein sequence ID" value="MST92030.1"/>
    <property type="molecule type" value="Genomic_DNA"/>
</dbReference>
<keyword evidence="16" id="KW-1185">Reference proteome</keyword>
<evidence type="ECO:0000313" key="15">
    <source>
        <dbReference type="EMBL" id="MTS51587.1"/>
    </source>
</evidence>
<dbReference type="Pfam" id="PF03840">
    <property type="entry name" value="SecG"/>
    <property type="match status" value="1"/>
</dbReference>
<evidence type="ECO:0000256" key="10">
    <source>
        <dbReference type="RuleBase" id="RU365087"/>
    </source>
</evidence>
<keyword evidence="9 10" id="KW-0472">Membrane</keyword>
<keyword evidence="7 10" id="KW-1133">Transmembrane helix</keyword>
<evidence type="ECO:0000256" key="9">
    <source>
        <dbReference type="ARBA" id="ARBA00023136"/>
    </source>
</evidence>
<evidence type="ECO:0000256" key="4">
    <source>
        <dbReference type="ARBA" id="ARBA00022475"/>
    </source>
</evidence>
<comment type="caution">
    <text evidence="11">The sequence shown here is derived from an EMBL/GenBank/DDBJ whole genome shotgun (WGS) entry which is preliminary data.</text>
</comment>
<evidence type="ECO:0000256" key="1">
    <source>
        <dbReference type="ARBA" id="ARBA00004651"/>
    </source>
</evidence>
<dbReference type="PRINTS" id="PR01651">
    <property type="entry name" value="SECGEXPORT"/>
</dbReference>
<dbReference type="PANTHER" id="PTHR34182">
    <property type="entry name" value="PROTEIN-EXPORT MEMBRANE PROTEIN SECG"/>
    <property type="match status" value="1"/>
</dbReference>
<dbReference type="EMBL" id="WMZR01000009">
    <property type="protein sequence ID" value="MTS51587.1"/>
    <property type="molecule type" value="Genomic_DNA"/>
</dbReference>
<dbReference type="Proteomes" id="UP000032483">
    <property type="component" value="Unassembled WGS sequence"/>
</dbReference>
<dbReference type="GO" id="GO:0043952">
    <property type="term" value="P:protein transport by the Sec complex"/>
    <property type="evidence" value="ECO:0007669"/>
    <property type="project" value="TreeGrafter"/>
</dbReference>
<dbReference type="GO" id="GO:0065002">
    <property type="term" value="P:intracellular protein transmembrane transport"/>
    <property type="evidence" value="ECO:0007669"/>
    <property type="project" value="TreeGrafter"/>
</dbReference>
<dbReference type="GO" id="GO:0009306">
    <property type="term" value="P:protein secretion"/>
    <property type="evidence" value="ECO:0007669"/>
    <property type="project" value="UniProtKB-UniRule"/>
</dbReference>
<keyword evidence="4 10" id="KW-1003">Cell membrane</keyword>
<sequence length="82" mass="8626">MGVLEIISGVLLILCSIAIIVMVLFQESKGNGLSGAIAGGEMMGNEGRSRSSNAMLAKYTKYAAIVFFVLAILVGVISIYLK</sequence>